<evidence type="ECO:0000256" key="16">
    <source>
        <dbReference type="SAM" id="MobiDB-lite"/>
    </source>
</evidence>
<evidence type="ECO:0000256" key="12">
    <source>
        <dbReference type="ARBA" id="ARBA00023242"/>
    </source>
</evidence>
<evidence type="ECO:0000256" key="9">
    <source>
        <dbReference type="ARBA" id="ARBA00022763"/>
    </source>
</evidence>
<keyword evidence="6" id="KW-0853">WD repeat</keyword>
<evidence type="ECO:0000256" key="4">
    <source>
        <dbReference type="ARBA" id="ARBA00012483"/>
    </source>
</evidence>
<dbReference type="GO" id="GO:0036297">
    <property type="term" value="P:interstrand cross-link repair"/>
    <property type="evidence" value="ECO:0007669"/>
    <property type="project" value="InterPro"/>
</dbReference>
<evidence type="ECO:0000256" key="3">
    <source>
        <dbReference type="ARBA" id="ARBA00004906"/>
    </source>
</evidence>
<evidence type="ECO:0000256" key="7">
    <source>
        <dbReference type="ARBA" id="ARBA00022679"/>
    </source>
</evidence>
<keyword evidence="12" id="KW-0539">Nucleus</keyword>
<dbReference type="InterPro" id="IPR036322">
    <property type="entry name" value="WD40_repeat_dom_sf"/>
</dbReference>
<keyword evidence="14" id="KW-0862">Zinc</keyword>
<evidence type="ECO:0000259" key="17">
    <source>
        <dbReference type="PROSITE" id="PS50089"/>
    </source>
</evidence>
<keyword evidence="11" id="KW-0234">DNA repair</keyword>
<dbReference type="GO" id="GO:0008270">
    <property type="term" value="F:zinc ion binding"/>
    <property type="evidence" value="ECO:0007669"/>
    <property type="project" value="UniProtKB-KW"/>
</dbReference>
<evidence type="ECO:0000313" key="18">
    <source>
        <dbReference type="EMBL" id="KAJ3423638.1"/>
    </source>
</evidence>
<keyword evidence="14" id="KW-0863">Zinc-finger</keyword>
<proteinExistence type="predicted"/>
<comment type="pathway">
    <text evidence="3">Protein modification; protein ubiquitination.</text>
</comment>
<evidence type="ECO:0000256" key="15">
    <source>
        <dbReference type="SAM" id="Coils"/>
    </source>
</evidence>
<dbReference type="EC" id="2.3.2.27" evidence="4"/>
<feature type="coiled-coil region" evidence="15">
    <location>
        <begin position="196"/>
        <end position="223"/>
    </location>
</feature>
<dbReference type="Proteomes" id="UP001146793">
    <property type="component" value="Unassembled WGS sequence"/>
</dbReference>
<organism evidence="18 19">
    <name type="scientific">Anaeramoeba flamelloides</name>
    <dbReference type="NCBI Taxonomy" id="1746091"/>
    <lineage>
        <taxon>Eukaryota</taxon>
        <taxon>Metamonada</taxon>
        <taxon>Anaeramoebidae</taxon>
        <taxon>Anaeramoeba</taxon>
    </lineage>
</organism>
<dbReference type="AlphaFoldDB" id="A0AAV7Y1N3"/>
<keyword evidence="8" id="KW-0677">Repeat</keyword>
<gene>
    <name evidence="18" type="ORF">M0812_30171</name>
</gene>
<evidence type="ECO:0000256" key="1">
    <source>
        <dbReference type="ARBA" id="ARBA00000900"/>
    </source>
</evidence>
<dbReference type="GO" id="GO:0061630">
    <property type="term" value="F:ubiquitin protein ligase activity"/>
    <property type="evidence" value="ECO:0007669"/>
    <property type="project" value="UniProtKB-EC"/>
</dbReference>
<dbReference type="EMBL" id="JANTQA010000076">
    <property type="protein sequence ID" value="KAJ3423638.1"/>
    <property type="molecule type" value="Genomic_DNA"/>
</dbReference>
<keyword evidence="5" id="KW-0963">Cytoplasm</keyword>
<evidence type="ECO:0000256" key="2">
    <source>
        <dbReference type="ARBA" id="ARBA00004496"/>
    </source>
</evidence>
<evidence type="ECO:0000256" key="13">
    <source>
        <dbReference type="ARBA" id="ARBA00034306"/>
    </source>
</evidence>
<name>A0AAV7Y1N3_9EUKA</name>
<dbReference type="SUPFAM" id="SSF57850">
    <property type="entry name" value="RING/U-box"/>
    <property type="match status" value="1"/>
</dbReference>
<comment type="caution">
    <text evidence="18">The sequence shown here is derived from an EMBL/GenBank/DDBJ whole genome shotgun (WGS) entry which is preliminary data.</text>
</comment>
<keyword evidence="7" id="KW-0808">Transferase</keyword>
<dbReference type="PANTHER" id="PTHR16047">
    <property type="entry name" value="RFWD3 PROTEIN"/>
    <property type="match status" value="1"/>
</dbReference>
<dbReference type="GO" id="GO:0005737">
    <property type="term" value="C:cytoplasm"/>
    <property type="evidence" value="ECO:0007669"/>
    <property type="project" value="UniProtKB-SubCell"/>
</dbReference>
<dbReference type="InterPro" id="IPR037381">
    <property type="entry name" value="RFWD3"/>
</dbReference>
<dbReference type="PANTHER" id="PTHR16047:SF7">
    <property type="entry name" value="E3 UBIQUITIN-PROTEIN LIGASE RFWD3"/>
    <property type="match status" value="1"/>
</dbReference>
<sequence>MSSDEDFFKKFTTPILSSSPSTSSDFSALFPKNKKKLNPFQRKRRRTRTTKKKKNKKKKEKGKEKRKKKKQKIKKKEQKIKKKEHKTKKKVKKQKKIVSQKNKTIYCDQQSGFTLCGICKKSLSNSGQHQICSLVCGHLFGKSCINEYIKQCSSNKKKALCPICEKPCKQCDVQKVFAKVVLNNGGSESVELKKKINSSNQKLQSLLKTKTRLQEELGNLKYQYTTLLRQQTFVGHKTKTNDQQQASKPMAIYKHNQYLPSKQTSKQMDQISQTKQANQTNETNQIAQSKLSQTNKANGIKKRYRLNDLGSFKYSPNDTLGGNEVYSNFVPKCVNYLPSKEIFVLRDCLPVKDGLVMDLSQELNLAIFSEKTKSGSMYGITKVHCLNTSFRKQMPLHSDPISDLSCWSSLTCGDQTTSQKEIINKSNLYSDLVLTVSLDRSLSLTSMNDETVVLKHIVGEPLSSCAFDLSNTNIFYCGHSSGLVSIFDIRNTRTHTHQWKASIQSNFPTNKIHHVWIPNSTISGILTFQSDVLNFWYMINNQQYNFQHAYKQFIGKKITCMTFDQQCQAGCIVLSDIYNRKPDSILIFQIKLKDGKTKDSAKKPFLENQYFQFDEKLCFDCQKKFSKISYSHLFFMKNNLYAALLSQINNQIYLYNIDHQKMHFQFNFSHESPLVKNSNINNTRLHLNQNHHSPILQVKTASIFKQDIISFLSKEKLTFFSLNSPLVNF</sequence>
<comment type="catalytic activity">
    <reaction evidence="1">
        <text>S-ubiquitinyl-[E2 ubiquitin-conjugating enzyme]-L-cysteine + [acceptor protein]-L-lysine = [E2 ubiquitin-conjugating enzyme]-L-cysteine + N(6)-ubiquitinyl-[acceptor protein]-L-lysine.</text>
        <dbReference type="EC" id="2.3.2.27"/>
    </reaction>
</comment>
<evidence type="ECO:0000256" key="11">
    <source>
        <dbReference type="ARBA" id="ARBA00023204"/>
    </source>
</evidence>
<dbReference type="Gene3D" id="3.30.40.10">
    <property type="entry name" value="Zinc/RING finger domain, C3HC4 (zinc finger)"/>
    <property type="match status" value="1"/>
</dbReference>
<evidence type="ECO:0000256" key="10">
    <source>
        <dbReference type="ARBA" id="ARBA00022786"/>
    </source>
</evidence>
<dbReference type="InterPro" id="IPR056527">
    <property type="entry name" value="WD40_RFWD3"/>
</dbReference>
<feature type="compositionally biased region" description="Basic residues" evidence="16">
    <location>
        <begin position="32"/>
        <end position="95"/>
    </location>
</feature>
<reference evidence="18" key="1">
    <citation type="submission" date="2022-08" db="EMBL/GenBank/DDBJ databases">
        <title>Novel sulphate-reducing endosymbionts in the free-living metamonad Anaeramoeba.</title>
        <authorList>
            <person name="Jerlstrom-Hultqvist J."/>
            <person name="Cepicka I."/>
            <person name="Gallot-Lavallee L."/>
            <person name="Salas-Leiva D."/>
            <person name="Curtis B.A."/>
            <person name="Zahonova K."/>
            <person name="Pipaliya S."/>
            <person name="Dacks J."/>
            <person name="Roger A.J."/>
        </authorList>
    </citation>
    <scope>NUCLEOTIDE SEQUENCE</scope>
    <source>
        <strain evidence="18">Busselton2</strain>
    </source>
</reference>
<accession>A0AAV7Y1N3</accession>
<keyword evidence="14" id="KW-0479">Metal-binding</keyword>
<keyword evidence="10" id="KW-0833">Ubl conjugation pathway</keyword>
<protein>
    <recommendedName>
        <fullName evidence="4">RING-type E3 ubiquitin transferase</fullName>
        <ecNumber evidence="4">2.3.2.27</ecNumber>
    </recommendedName>
</protein>
<keyword evidence="9" id="KW-0227">DNA damage</keyword>
<dbReference type="Pfam" id="PF23419">
    <property type="entry name" value="WD40_RFWD3"/>
    <property type="match status" value="1"/>
</dbReference>
<dbReference type="InterPro" id="IPR015943">
    <property type="entry name" value="WD40/YVTN_repeat-like_dom_sf"/>
</dbReference>
<dbReference type="InterPro" id="IPR013083">
    <property type="entry name" value="Znf_RING/FYVE/PHD"/>
</dbReference>
<evidence type="ECO:0000256" key="8">
    <source>
        <dbReference type="ARBA" id="ARBA00022737"/>
    </source>
</evidence>
<evidence type="ECO:0000313" key="19">
    <source>
        <dbReference type="Proteomes" id="UP001146793"/>
    </source>
</evidence>
<dbReference type="SUPFAM" id="SSF50978">
    <property type="entry name" value="WD40 repeat-like"/>
    <property type="match status" value="1"/>
</dbReference>
<evidence type="ECO:0000256" key="14">
    <source>
        <dbReference type="PROSITE-ProRule" id="PRU00175"/>
    </source>
</evidence>
<evidence type="ECO:0000256" key="6">
    <source>
        <dbReference type="ARBA" id="ARBA00022574"/>
    </source>
</evidence>
<dbReference type="GO" id="GO:0016604">
    <property type="term" value="C:nuclear body"/>
    <property type="evidence" value="ECO:0007669"/>
    <property type="project" value="UniProtKB-SubCell"/>
</dbReference>
<feature type="compositionally biased region" description="Low complexity" evidence="16">
    <location>
        <begin position="17"/>
        <end position="27"/>
    </location>
</feature>
<dbReference type="Gene3D" id="2.130.10.10">
    <property type="entry name" value="YVTN repeat-like/Quinoprotein amine dehydrogenase"/>
    <property type="match status" value="1"/>
</dbReference>
<feature type="domain" description="RING-type" evidence="17">
    <location>
        <begin position="116"/>
        <end position="165"/>
    </location>
</feature>
<dbReference type="PROSITE" id="PS50089">
    <property type="entry name" value="ZF_RING_2"/>
    <property type="match status" value="1"/>
</dbReference>
<comment type="subcellular location">
    <subcellularLocation>
        <location evidence="2">Cytoplasm</location>
    </subcellularLocation>
    <subcellularLocation>
        <location evidence="13">Nucleus</location>
        <location evidence="13">Nuclear body</location>
    </subcellularLocation>
</comment>
<dbReference type="InterPro" id="IPR001841">
    <property type="entry name" value="Znf_RING"/>
</dbReference>
<keyword evidence="15" id="KW-0175">Coiled coil</keyword>
<dbReference type="GO" id="GO:0016567">
    <property type="term" value="P:protein ubiquitination"/>
    <property type="evidence" value="ECO:0007669"/>
    <property type="project" value="InterPro"/>
</dbReference>
<feature type="region of interest" description="Disordered" evidence="16">
    <location>
        <begin position="13"/>
        <end position="95"/>
    </location>
</feature>
<evidence type="ECO:0000256" key="5">
    <source>
        <dbReference type="ARBA" id="ARBA00022490"/>
    </source>
</evidence>